<dbReference type="KEGG" id="cber:B5D82_19755"/>
<name>A0A222G6C8_9GAMM</name>
<dbReference type="AlphaFoldDB" id="A0A222G6C8"/>
<gene>
    <name evidence="1" type="ORF">B5D82_06340</name>
    <name evidence="2" type="ORF">B5D82_19755</name>
</gene>
<proteinExistence type="predicted"/>
<organism evidence="1 3">
    <name type="scientific">Cognaticolwellia beringensis</name>
    <dbReference type="NCBI Taxonomy" id="1967665"/>
    <lineage>
        <taxon>Bacteria</taxon>
        <taxon>Pseudomonadati</taxon>
        <taxon>Pseudomonadota</taxon>
        <taxon>Gammaproteobacteria</taxon>
        <taxon>Alteromonadales</taxon>
        <taxon>Colwelliaceae</taxon>
        <taxon>Cognaticolwellia</taxon>
    </lineage>
</organism>
<evidence type="ECO:0000313" key="1">
    <source>
        <dbReference type="EMBL" id="ASP47409.1"/>
    </source>
</evidence>
<protein>
    <submittedName>
        <fullName evidence="1">Uncharacterized protein</fullName>
    </submittedName>
</protein>
<dbReference type="KEGG" id="cber:B5D82_06340"/>
<dbReference type="RefSeq" id="WP_081150037.1">
    <property type="nucleotide sequence ID" value="NZ_CP020465.1"/>
</dbReference>
<keyword evidence="3" id="KW-1185">Reference proteome</keyword>
<dbReference type="EMBL" id="CP020465">
    <property type="protein sequence ID" value="ASP49804.1"/>
    <property type="molecule type" value="Genomic_DNA"/>
</dbReference>
<dbReference type="Proteomes" id="UP000202259">
    <property type="component" value="Chromosome"/>
</dbReference>
<accession>A0A222G6C8</accession>
<sequence>MENNNLTIRKTEHEFLHKQLNNIFSIESRPLVVSKEIDFLPTMRRTITFLQVQQELREIPDGLKNMIICPAGLDAKGNALAAVRFSFSIWSFKIKGCDCDRKVTFTGLNKQLAFEVRIICLYIIWLAEKSAKLSSVVRVATTISLIAKACQSLGILSIFHLQNKQVTDKLFDLLRERLNENSLRNYVIALNNLGKMDNTPLQVYGYSVSRTFNNELGDTDANQTYCMPFPILSKLWLSFKNYFDDLTNKNFIDSAKKILFIVDEYHGESRNIDDIDWLEYIANHQDTLKYFHENWHGFGTGCIEDKIRNSTSKDTKRTYTTLLNKGVNYHVDSIQFYHSLTNIFSTFKAACQAYSGMRISEAGAICFNSLLDDKQHGYVGIKSLLSKYAPEGGIDELWAAAPWIVDIFHFNIELARAVFKPMYAKDIQKMNICINVKEYKMGNTIQEVTPRSFTKWARIWCEEHDITLTNEDIKEFYLLNQNIADKELVEQEIYEGAHWPLRSHQPRRSISVHGRRLNVVSGQDISFQLKHLYRTETDWYSSGGSANAIYKAQIPEMMKNNYEKEQAEISAELALQIQATEGLYGKGGKVLEVARDLHESAKVYPTLKKATNMALRGKSTLKSLGNGMYCLNGQDCKITGIIQSAKCNNKCENLVASKDAIKHWQSKYNHYTNLLSNTIDHKKSAAQVEYLKLEQQFFEEALDYYGVTL</sequence>
<reference evidence="1 3" key="1">
    <citation type="submission" date="2017-08" db="EMBL/GenBank/DDBJ databases">
        <title>Complete genome of Colwellia sp. NB097-1, a psychrophile bacterium ioslated from Bering Sea.</title>
        <authorList>
            <person name="Chen X."/>
        </authorList>
    </citation>
    <scope>NUCLEOTIDE SEQUENCE [LARGE SCALE GENOMIC DNA]</scope>
    <source>
        <strain evidence="1 3">NB097-1</strain>
    </source>
</reference>
<dbReference type="EMBL" id="CP020465">
    <property type="protein sequence ID" value="ASP47409.1"/>
    <property type="molecule type" value="Genomic_DNA"/>
</dbReference>
<dbReference type="OrthoDB" id="8768428at2"/>
<evidence type="ECO:0000313" key="2">
    <source>
        <dbReference type="EMBL" id="ASP49804.1"/>
    </source>
</evidence>
<evidence type="ECO:0000313" key="3">
    <source>
        <dbReference type="Proteomes" id="UP000202259"/>
    </source>
</evidence>